<evidence type="ECO:0000313" key="3">
    <source>
        <dbReference type="Proteomes" id="UP000238479"/>
    </source>
</evidence>
<reference evidence="2 3" key="1">
    <citation type="journal article" date="2018" name="Nat. Genet.">
        <title>The Rosa genome provides new insights in the design of modern roses.</title>
        <authorList>
            <person name="Bendahmane M."/>
        </authorList>
    </citation>
    <scope>NUCLEOTIDE SEQUENCE [LARGE SCALE GENOMIC DNA]</scope>
    <source>
        <strain evidence="3">cv. Old Blush</strain>
    </source>
</reference>
<proteinExistence type="predicted"/>
<dbReference type="Gramene" id="PRQ32402">
    <property type="protein sequence ID" value="PRQ32402"/>
    <property type="gene ID" value="RchiOBHm_Chr5g0045981"/>
</dbReference>
<sequence>MNPKDDGGIRFGMEEMEFYEEVKMEYAKEKSSDKSTLKAAIRASKKSKNSDAAHQGKQTFVLAN</sequence>
<organism evidence="2 3">
    <name type="scientific">Rosa chinensis</name>
    <name type="common">China rose</name>
    <dbReference type="NCBI Taxonomy" id="74649"/>
    <lineage>
        <taxon>Eukaryota</taxon>
        <taxon>Viridiplantae</taxon>
        <taxon>Streptophyta</taxon>
        <taxon>Embryophyta</taxon>
        <taxon>Tracheophyta</taxon>
        <taxon>Spermatophyta</taxon>
        <taxon>Magnoliopsida</taxon>
        <taxon>eudicotyledons</taxon>
        <taxon>Gunneridae</taxon>
        <taxon>Pentapetalae</taxon>
        <taxon>rosids</taxon>
        <taxon>fabids</taxon>
        <taxon>Rosales</taxon>
        <taxon>Rosaceae</taxon>
        <taxon>Rosoideae</taxon>
        <taxon>Rosoideae incertae sedis</taxon>
        <taxon>Rosa</taxon>
    </lineage>
</organism>
<protein>
    <submittedName>
        <fullName evidence="2">Uncharacterized protein</fullName>
    </submittedName>
</protein>
<keyword evidence="3" id="KW-1185">Reference proteome</keyword>
<dbReference type="EMBL" id="PDCK01000043">
    <property type="protein sequence ID" value="PRQ32402.1"/>
    <property type="molecule type" value="Genomic_DNA"/>
</dbReference>
<feature type="region of interest" description="Disordered" evidence="1">
    <location>
        <begin position="32"/>
        <end position="64"/>
    </location>
</feature>
<dbReference type="Proteomes" id="UP000238479">
    <property type="component" value="Chromosome 5"/>
</dbReference>
<evidence type="ECO:0000313" key="2">
    <source>
        <dbReference type="EMBL" id="PRQ32402.1"/>
    </source>
</evidence>
<evidence type="ECO:0000256" key="1">
    <source>
        <dbReference type="SAM" id="MobiDB-lite"/>
    </source>
</evidence>
<dbReference type="AlphaFoldDB" id="A0A2P6QDZ4"/>
<accession>A0A2P6QDZ4</accession>
<gene>
    <name evidence="2" type="ORF">RchiOBHm_Chr5g0045981</name>
</gene>
<name>A0A2P6QDZ4_ROSCH</name>
<comment type="caution">
    <text evidence="2">The sequence shown here is derived from an EMBL/GenBank/DDBJ whole genome shotgun (WGS) entry which is preliminary data.</text>
</comment>